<protein>
    <submittedName>
        <fullName evidence="2">Nuclear transport factor 2 family protein</fullName>
    </submittedName>
</protein>
<dbReference type="EMBL" id="JABBNB010000029">
    <property type="protein sequence ID" value="NMO04027.1"/>
    <property type="molecule type" value="Genomic_DNA"/>
</dbReference>
<dbReference type="RefSeq" id="WP_170196524.1">
    <property type="nucleotide sequence ID" value="NZ_JABBNB010000029.1"/>
</dbReference>
<feature type="domain" description="SnoaL-like" evidence="1">
    <location>
        <begin position="6"/>
        <end position="129"/>
    </location>
</feature>
<evidence type="ECO:0000259" key="1">
    <source>
        <dbReference type="Pfam" id="PF13577"/>
    </source>
</evidence>
<comment type="caution">
    <text evidence="2">The sequence shown here is derived from an EMBL/GenBank/DDBJ whole genome shotgun (WGS) entry which is preliminary data.</text>
</comment>
<organism evidence="2 3">
    <name type="scientific">Gordonia asplenii</name>
    <dbReference type="NCBI Taxonomy" id="2725283"/>
    <lineage>
        <taxon>Bacteria</taxon>
        <taxon>Bacillati</taxon>
        <taxon>Actinomycetota</taxon>
        <taxon>Actinomycetes</taxon>
        <taxon>Mycobacteriales</taxon>
        <taxon>Gordoniaceae</taxon>
        <taxon>Gordonia</taxon>
    </lineage>
</organism>
<dbReference type="InterPro" id="IPR032710">
    <property type="entry name" value="NTF2-like_dom_sf"/>
</dbReference>
<dbReference type="Pfam" id="PF13577">
    <property type="entry name" value="SnoaL_4"/>
    <property type="match status" value="1"/>
</dbReference>
<dbReference type="Proteomes" id="UP000550729">
    <property type="component" value="Unassembled WGS sequence"/>
</dbReference>
<keyword evidence="3" id="KW-1185">Reference proteome</keyword>
<reference evidence="2 3" key="1">
    <citation type="submission" date="2020-04" db="EMBL/GenBank/DDBJ databases">
        <title>Gordonia sp. nov. TBRC 11910.</title>
        <authorList>
            <person name="Suriyachadkun C."/>
        </authorList>
    </citation>
    <scope>NUCLEOTIDE SEQUENCE [LARGE SCALE GENOMIC DNA]</scope>
    <source>
        <strain evidence="2 3">TBRC 11910</strain>
    </source>
</reference>
<dbReference type="InterPro" id="IPR037401">
    <property type="entry name" value="SnoaL-like"/>
</dbReference>
<sequence>MTLTLQEISDRMEINDILTAYSTAVDAGRFDALRAVFTADARIDYSATGGIAGDLDEIISWLGEVLPAFSAYCHFLGNVDISLNGDAATSRTLCLNPMQTPDRSTFLLAIYYDDEWVRTVDGWRITSRTLVTKLHKEL</sequence>
<evidence type="ECO:0000313" key="2">
    <source>
        <dbReference type="EMBL" id="NMO04027.1"/>
    </source>
</evidence>
<evidence type="ECO:0000313" key="3">
    <source>
        <dbReference type="Proteomes" id="UP000550729"/>
    </source>
</evidence>
<dbReference type="Gene3D" id="3.10.450.50">
    <property type="match status" value="1"/>
</dbReference>
<accession>A0A848L0P8</accession>
<dbReference type="CDD" id="cd00531">
    <property type="entry name" value="NTF2_like"/>
    <property type="match status" value="1"/>
</dbReference>
<gene>
    <name evidence="2" type="ORF">HH308_22695</name>
</gene>
<proteinExistence type="predicted"/>
<dbReference type="SUPFAM" id="SSF54427">
    <property type="entry name" value="NTF2-like"/>
    <property type="match status" value="1"/>
</dbReference>
<name>A0A848L0P8_9ACTN</name>
<dbReference type="AlphaFoldDB" id="A0A848L0P8"/>